<dbReference type="SMART" id="SM00268">
    <property type="entry name" value="ACTIN"/>
    <property type="match status" value="1"/>
</dbReference>
<evidence type="ECO:0000313" key="5">
    <source>
        <dbReference type="Proteomes" id="UP001142393"/>
    </source>
</evidence>
<reference evidence="4 5" key="1">
    <citation type="journal article" date="2023" name="Proc. Natl. Acad. Sci. U.S.A.">
        <title>A global phylogenomic analysis of the shiitake genus Lentinula.</title>
        <authorList>
            <person name="Sierra-Patev S."/>
            <person name="Min B."/>
            <person name="Naranjo-Ortiz M."/>
            <person name="Looney B."/>
            <person name="Konkel Z."/>
            <person name="Slot J.C."/>
            <person name="Sakamoto Y."/>
            <person name="Steenwyk J.L."/>
            <person name="Rokas A."/>
            <person name="Carro J."/>
            <person name="Camarero S."/>
            <person name="Ferreira P."/>
            <person name="Molpeceres G."/>
            <person name="Ruiz-Duenas F.J."/>
            <person name="Serrano A."/>
            <person name="Henrissat B."/>
            <person name="Drula E."/>
            <person name="Hughes K.W."/>
            <person name="Mata J.L."/>
            <person name="Ishikawa N.K."/>
            <person name="Vargas-Isla R."/>
            <person name="Ushijima S."/>
            <person name="Smith C.A."/>
            <person name="Donoghue J."/>
            <person name="Ahrendt S."/>
            <person name="Andreopoulos W."/>
            <person name="He G."/>
            <person name="LaButti K."/>
            <person name="Lipzen A."/>
            <person name="Ng V."/>
            <person name="Riley R."/>
            <person name="Sandor L."/>
            <person name="Barry K."/>
            <person name="Martinez A.T."/>
            <person name="Xiao Y."/>
            <person name="Gibbons J.G."/>
            <person name="Terashima K."/>
            <person name="Grigoriev I.V."/>
            <person name="Hibbett D."/>
        </authorList>
    </citation>
    <scope>NUCLEOTIDE SEQUENCE [LARGE SCALE GENOMIC DNA]</scope>
    <source>
        <strain evidence="4 5">TFB7810</strain>
    </source>
</reference>
<feature type="compositionally biased region" description="Acidic residues" evidence="3">
    <location>
        <begin position="400"/>
        <end position="409"/>
    </location>
</feature>
<evidence type="ECO:0000256" key="1">
    <source>
        <dbReference type="RuleBase" id="RU000487"/>
    </source>
</evidence>
<dbReference type="Gene3D" id="3.30.420.40">
    <property type="match status" value="4"/>
</dbReference>
<proteinExistence type="inferred from homology"/>
<accession>A0A9W8PCE3</accession>
<evidence type="ECO:0000256" key="3">
    <source>
        <dbReference type="SAM" id="MobiDB-lite"/>
    </source>
</evidence>
<evidence type="ECO:0000256" key="2">
    <source>
        <dbReference type="SAM" id="Coils"/>
    </source>
</evidence>
<dbReference type="SUPFAM" id="SSF53067">
    <property type="entry name" value="Actin-like ATPase domain"/>
    <property type="match status" value="2"/>
</dbReference>
<dbReference type="InterPro" id="IPR004000">
    <property type="entry name" value="Actin"/>
</dbReference>
<dbReference type="AlphaFoldDB" id="A0A9W8PCE3"/>
<feature type="compositionally biased region" description="Gly residues" evidence="3">
    <location>
        <begin position="549"/>
        <end position="559"/>
    </location>
</feature>
<dbReference type="EMBL" id="JANVFU010000001">
    <property type="protein sequence ID" value="KAJ3751166.1"/>
    <property type="molecule type" value="Genomic_DNA"/>
</dbReference>
<keyword evidence="5" id="KW-1185">Reference proteome</keyword>
<feature type="compositionally biased region" description="Polar residues" evidence="3">
    <location>
        <begin position="1"/>
        <end position="13"/>
    </location>
</feature>
<name>A0A9W8PCE3_9AGAR</name>
<sequence length="785" mass="88081">MDDVQPENQITSLPFSAIPNIPPPPEDYTPHRLQHTPLIIDNGSTNLRWGFATSSEPRFGSNIVTKYRERKTNYPLMLFGDAVEVESGAKTQAKTPWEGDVLLNFDALENALDYALVQLGIDTPTVEHPVLMTERLCSPVHSRALTSELMFELYSVPSLAYCVDGIMSFYQNDQSTGNSFTSDGLVVSFNTASTSVIPILNGKGIISHAKRIPWGASQATDYLLKLIQMKYPNFPTRVSVAQANWMFREFCSVSPDYLSLLRSFEDPSVLRSHQKIIQFPFLPTPNSSNGGATGNGDEKTEEELARVADRRREQGRKLQEIAARNRMEKLQQKESDLTYLLSLRDNYSPSVSKREWDRKLKEEGFDDEEIFEETLKKLEADVKKARKKEREKEGGSAVGDGDDVDEPMEEPSFPLVDIPDADLDPSSLLEKRKQKLLKAGYEARLRARKERELKAIKDREEKAEREKQKEIEEKLDSEAREVDLEGWAKKLRGEQETLMVRIKDRAKRRAAMNDRKSAAKQERMKNIANLAAGDERVAGGSGTSKKGGKGTGKGVSRGTGKGRKGNAEDMFGADDADWAIYRKINTTATVSSDEEEDLAQLQQVEQRLLTYDPTFTTQHTHASILSQRSALLNAFRPAYEEGDAAGHNRIHLTTERCRVCEAWFTPSIAGVDSAGLGEVIQNILSRFNEEEKARLIKNVFLTGSPSQIPGIAPRLYSTLRPLLPPEMPIQIRQAGDPALDAWKGMARFATMDEQFGKVGMSKAEYEEMGGERLKRWWGSNWNGGF</sequence>
<feature type="coiled-coil region" evidence="2">
    <location>
        <begin position="446"/>
        <end position="481"/>
    </location>
</feature>
<dbReference type="Proteomes" id="UP001142393">
    <property type="component" value="Unassembled WGS sequence"/>
</dbReference>
<feature type="compositionally biased region" description="Basic and acidic residues" evidence="3">
    <location>
        <begin position="385"/>
        <end position="394"/>
    </location>
</feature>
<feature type="region of interest" description="Disordered" evidence="3">
    <location>
        <begin position="533"/>
        <end position="569"/>
    </location>
</feature>
<dbReference type="Pfam" id="PF00022">
    <property type="entry name" value="Actin"/>
    <property type="match status" value="2"/>
</dbReference>
<keyword evidence="2" id="KW-0175">Coiled coil</keyword>
<gene>
    <name evidence="4" type="ORF">DFH05DRAFT_1470240</name>
</gene>
<comment type="caution">
    <text evidence="4">The sequence shown here is derived from an EMBL/GenBank/DDBJ whole genome shotgun (WGS) entry which is preliminary data.</text>
</comment>
<dbReference type="PANTHER" id="PTHR11937">
    <property type="entry name" value="ACTIN"/>
    <property type="match status" value="1"/>
</dbReference>
<dbReference type="FunFam" id="3.30.420.40:FF:000058">
    <property type="entry name" value="Putative actin-related protein 5"/>
    <property type="match status" value="1"/>
</dbReference>
<comment type="similarity">
    <text evidence="1">Belongs to the actin family.</text>
</comment>
<dbReference type="Gene3D" id="3.90.640.10">
    <property type="entry name" value="Actin, Chain A, domain 4"/>
    <property type="match status" value="2"/>
</dbReference>
<organism evidence="4 5">
    <name type="scientific">Lentinula detonsa</name>
    <dbReference type="NCBI Taxonomy" id="2804962"/>
    <lineage>
        <taxon>Eukaryota</taxon>
        <taxon>Fungi</taxon>
        <taxon>Dikarya</taxon>
        <taxon>Basidiomycota</taxon>
        <taxon>Agaricomycotina</taxon>
        <taxon>Agaricomycetes</taxon>
        <taxon>Agaricomycetidae</taxon>
        <taxon>Agaricales</taxon>
        <taxon>Marasmiineae</taxon>
        <taxon>Omphalotaceae</taxon>
        <taxon>Lentinula</taxon>
    </lineage>
</organism>
<feature type="region of interest" description="Disordered" evidence="3">
    <location>
        <begin position="1"/>
        <end position="22"/>
    </location>
</feature>
<protein>
    <submittedName>
        <fullName evidence="4">Chromatin remodeling complex subunit</fullName>
    </submittedName>
</protein>
<evidence type="ECO:0000313" key="4">
    <source>
        <dbReference type="EMBL" id="KAJ3751166.1"/>
    </source>
</evidence>
<feature type="region of interest" description="Disordered" evidence="3">
    <location>
        <begin position="385"/>
        <end position="427"/>
    </location>
</feature>
<dbReference type="InterPro" id="IPR043129">
    <property type="entry name" value="ATPase_NBD"/>
</dbReference>